<dbReference type="CDD" id="cd03396">
    <property type="entry name" value="PAP2_like_6"/>
    <property type="match status" value="1"/>
</dbReference>
<proteinExistence type="predicted"/>
<dbReference type="RefSeq" id="WP_380598656.1">
    <property type="nucleotide sequence ID" value="NZ_JBHSDU010000003.1"/>
</dbReference>
<organism evidence="3 4">
    <name type="scientific">Steroidobacter flavus</name>
    <dbReference type="NCBI Taxonomy" id="1842136"/>
    <lineage>
        <taxon>Bacteria</taxon>
        <taxon>Pseudomonadati</taxon>
        <taxon>Pseudomonadota</taxon>
        <taxon>Gammaproteobacteria</taxon>
        <taxon>Steroidobacterales</taxon>
        <taxon>Steroidobacteraceae</taxon>
        <taxon>Steroidobacter</taxon>
    </lineage>
</organism>
<dbReference type="EMBL" id="JBHSDU010000003">
    <property type="protein sequence ID" value="MFC4310829.1"/>
    <property type="molecule type" value="Genomic_DNA"/>
</dbReference>
<sequence length="265" mass="29438">MSNAMFYWRHLRAPLVLFVLLAAVLATTTLDISIAHALYFDEVQSRWIGAGSWWANELIHHGGMWFMRIVALLALALWAATWARPQLHVLRRPSLYFFVSVVLSVGLVGLLKTLTNVDCPRDLTEFGGAFPFIHLFEHRPAALRHAQCFPAAHASSGYALLALYFVFRERSRRVARLGLASGLLMGLVFGIAQQARGAHFVSHDVWSAMLVWTVSLSVYTFVFKARLWNPASSQWESNEVSAAAPRLPVDGTVDVPYRSGTAAGS</sequence>
<dbReference type="Proteomes" id="UP001595904">
    <property type="component" value="Unassembled WGS sequence"/>
</dbReference>
<feature type="transmembrane region" description="Helical" evidence="1">
    <location>
        <begin position="95"/>
        <end position="114"/>
    </location>
</feature>
<evidence type="ECO:0000259" key="2">
    <source>
        <dbReference type="Pfam" id="PF01569"/>
    </source>
</evidence>
<keyword evidence="1" id="KW-1133">Transmembrane helix</keyword>
<dbReference type="InterPro" id="IPR000326">
    <property type="entry name" value="PAP2/HPO"/>
</dbReference>
<feature type="transmembrane region" description="Helical" evidence="1">
    <location>
        <begin position="174"/>
        <end position="193"/>
    </location>
</feature>
<name>A0ABV8SWK5_9GAMM</name>
<evidence type="ECO:0000313" key="3">
    <source>
        <dbReference type="EMBL" id="MFC4310829.1"/>
    </source>
</evidence>
<feature type="transmembrane region" description="Helical" evidence="1">
    <location>
        <begin position="61"/>
        <end position="83"/>
    </location>
</feature>
<comment type="caution">
    <text evidence="3">The sequence shown here is derived from an EMBL/GenBank/DDBJ whole genome shotgun (WGS) entry which is preliminary data.</text>
</comment>
<reference evidence="4" key="1">
    <citation type="journal article" date="2019" name="Int. J. Syst. Evol. Microbiol.">
        <title>The Global Catalogue of Microorganisms (GCM) 10K type strain sequencing project: providing services to taxonomists for standard genome sequencing and annotation.</title>
        <authorList>
            <consortium name="The Broad Institute Genomics Platform"/>
            <consortium name="The Broad Institute Genome Sequencing Center for Infectious Disease"/>
            <person name="Wu L."/>
            <person name="Ma J."/>
        </authorList>
    </citation>
    <scope>NUCLEOTIDE SEQUENCE [LARGE SCALE GENOMIC DNA]</scope>
    <source>
        <strain evidence="4">CGMCC 1.10759</strain>
    </source>
</reference>
<keyword evidence="4" id="KW-1185">Reference proteome</keyword>
<evidence type="ECO:0000313" key="4">
    <source>
        <dbReference type="Proteomes" id="UP001595904"/>
    </source>
</evidence>
<accession>A0ABV8SWK5</accession>
<evidence type="ECO:0000256" key="1">
    <source>
        <dbReference type="SAM" id="Phobius"/>
    </source>
</evidence>
<dbReference type="SUPFAM" id="SSF48317">
    <property type="entry name" value="Acid phosphatase/Vanadium-dependent haloperoxidase"/>
    <property type="match status" value="1"/>
</dbReference>
<feature type="transmembrane region" description="Helical" evidence="1">
    <location>
        <begin position="205"/>
        <end position="223"/>
    </location>
</feature>
<protein>
    <submittedName>
        <fullName evidence="3">Phosphatase PAP2 family protein</fullName>
    </submittedName>
</protein>
<feature type="domain" description="Phosphatidic acid phosphatase type 2/haloperoxidase" evidence="2">
    <location>
        <begin position="95"/>
        <end position="225"/>
    </location>
</feature>
<feature type="transmembrane region" description="Helical" evidence="1">
    <location>
        <begin position="149"/>
        <end position="167"/>
    </location>
</feature>
<gene>
    <name evidence="3" type="ORF">ACFPN2_17170</name>
</gene>
<dbReference type="InterPro" id="IPR036938">
    <property type="entry name" value="PAP2/HPO_sf"/>
</dbReference>
<dbReference type="Pfam" id="PF01569">
    <property type="entry name" value="PAP2"/>
    <property type="match status" value="1"/>
</dbReference>
<keyword evidence="1" id="KW-0472">Membrane</keyword>
<keyword evidence="1" id="KW-0812">Transmembrane</keyword>